<evidence type="ECO:0000259" key="3">
    <source>
        <dbReference type="PROSITE" id="PS50086"/>
    </source>
</evidence>
<dbReference type="FunFam" id="1.10.10.750:FF:000001">
    <property type="entry name" value="TBC1 domain family member 10A"/>
    <property type="match status" value="1"/>
</dbReference>
<dbReference type="InterPro" id="IPR000195">
    <property type="entry name" value="Rab-GAP-TBC_dom"/>
</dbReference>
<dbReference type="Gene3D" id="1.10.8.270">
    <property type="entry name" value="putative rabgap domain of human tbc1 domain family member 14 like domains"/>
    <property type="match status" value="1"/>
</dbReference>
<dbReference type="SUPFAM" id="SSF47923">
    <property type="entry name" value="Ypt/Rab-GAP domain of gyp1p"/>
    <property type="match status" value="2"/>
</dbReference>
<dbReference type="GO" id="GO:0005096">
    <property type="term" value="F:GTPase activator activity"/>
    <property type="evidence" value="ECO:0007669"/>
    <property type="project" value="UniProtKB-KW"/>
</dbReference>
<dbReference type="Gene3D" id="1.10.10.750">
    <property type="entry name" value="Ypt/Rab-GAP domain of gyp1p, domain 1"/>
    <property type="match status" value="1"/>
</dbReference>
<dbReference type="InterPro" id="IPR050302">
    <property type="entry name" value="Rab_GAP_TBC_domain"/>
</dbReference>
<evidence type="ECO:0000313" key="4">
    <source>
        <dbReference type="EMBL" id="CAB3266824.1"/>
    </source>
</evidence>
<dbReference type="AlphaFoldDB" id="A0A6F9DTQ9"/>
<dbReference type="PANTHER" id="PTHR47219">
    <property type="entry name" value="RAB GTPASE-ACTIVATING PROTEIN 1-LIKE"/>
    <property type="match status" value="1"/>
</dbReference>
<dbReference type="GO" id="GO:0005886">
    <property type="term" value="C:plasma membrane"/>
    <property type="evidence" value="ECO:0007669"/>
    <property type="project" value="UniProtKB-ARBA"/>
</dbReference>
<dbReference type="InterPro" id="IPR035969">
    <property type="entry name" value="Rab-GAP_TBC_sf"/>
</dbReference>
<dbReference type="FunFam" id="1.10.472.80:FF:000008">
    <property type="entry name" value="TBC1 domain family member 10A"/>
    <property type="match status" value="1"/>
</dbReference>
<name>A0A6F9DTQ9_9ASCI</name>
<dbReference type="FunFam" id="1.10.8.270:FF:000007">
    <property type="entry name" value="TBC1 domain family member 10A"/>
    <property type="match status" value="1"/>
</dbReference>
<protein>
    <submittedName>
        <fullName evidence="4">TBC1 domain family member 10A</fullName>
    </submittedName>
</protein>
<dbReference type="PANTHER" id="PTHR47219:SF4">
    <property type="entry name" value="TBC1 DOMAIN FAMILY MEMBER 10A"/>
    <property type="match status" value="1"/>
</dbReference>
<dbReference type="Gene3D" id="1.10.472.80">
    <property type="entry name" value="Ypt/Rab-GAP domain of gyp1p, domain 3"/>
    <property type="match status" value="1"/>
</dbReference>
<reference evidence="4" key="1">
    <citation type="submission" date="2020-04" db="EMBL/GenBank/DDBJ databases">
        <authorList>
            <person name="Neveu A P."/>
        </authorList>
    </citation>
    <scope>NUCLEOTIDE SEQUENCE</scope>
    <source>
        <tissue evidence="4">Whole embryo</tissue>
    </source>
</reference>
<feature type="region of interest" description="Disordered" evidence="2">
    <location>
        <begin position="419"/>
        <end position="451"/>
    </location>
</feature>
<evidence type="ECO:0000256" key="2">
    <source>
        <dbReference type="SAM" id="MobiDB-lite"/>
    </source>
</evidence>
<dbReference type="EMBL" id="LR790962">
    <property type="protein sequence ID" value="CAB3266824.1"/>
    <property type="molecule type" value="mRNA"/>
</dbReference>
<accession>A0A6F9DTQ9</accession>
<proteinExistence type="evidence at transcript level"/>
<evidence type="ECO:0000256" key="1">
    <source>
        <dbReference type="ARBA" id="ARBA00022468"/>
    </source>
</evidence>
<dbReference type="GO" id="GO:0031267">
    <property type="term" value="F:small GTPase binding"/>
    <property type="evidence" value="ECO:0007669"/>
    <property type="project" value="TreeGrafter"/>
</dbReference>
<dbReference type="Pfam" id="PF00566">
    <property type="entry name" value="RabGAP-TBC"/>
    <property type="match status" value="1"/>
</dbReference>
<feature type="domain" description="Rab-GAP TBC" evidence="3">
    <location>
        <begin position="78"/>
        <end position="266"/>
    </location>
</feature>
<sequence length="451" mass="51409">MFINMASPERPVSNGKRDMEIDKYGFTGGDQYTFPGVPGELPAETVRKRETKWLVMLDNWNIWMAKRFPQLKKRCRKGIPSSLRGRAWQLLCGSRPLEAQSNQSFQDLVSSTIPETATEDIEKDLHRQFPFHEMFCQRGGAGQQDLRDVLHAYVAYNPKDGYCQGQAPVAAVLLMHMPAKDAFWCMTAILTYYISGYYSQGLEVIQVDGLIMQSLLRKVCPLAHKHMEKLNISPMLYCTEWFMCIFARTLPWPSVLRLWDMFFCEGVKVLFRCGLVLLRASLGNVASLPIIPDTYETMEKLRKLDKNDMHPEFLMHAIITLRITENDLENEHRLQMKITKKKGNSSVKLVKRVYRYAPTLQHHGIVQKTGATKHLSSVSVDSSQVAKQTQATLPQKDKLHNDAVTLTVYRPISQSSITTLSSSHTSNQQSEGPNKDFQLKNDVDQAKGTYL</sequence>
<organism evidence="4">
    <name type="scientific">Phallusia mammillata</name>
    <dbReference type="NCBI Taxonomy" id="59560"/>
    <lineage>
        <taxon>Eukaryota</taxon>
        <taxon>Metazoa</taxon>
        <taxon>Chordata</taxon>
        <taxon>Tunicata</taxon>
        <taxon>Ascidiacea</taxon>
        <taxon>Phlebobranchia</taxon>
        <taxon>Ascidiidae</taxon>
        <taxon>Phallusia</taxon>
    </lineage>
</organism>
<feature type="compositionally biased region" description="Basic and acidic residues" evidence="2">
    <location>
        <begin position="433"/>
        <end position="445"/>
    </location>
</feature>
<gene>
    <name evidence="4" type="primary">Tbc1d10a</name>
</gene>
<keyword evidence="1" id="KW-0343">GTPase activation</keyword>
<dbReference type="SMART" id="SM00164">
    <property type="entry name" value="TBC"/>
    <property type="match status" value="1"/>
</dbReference>
<dbReference type="PROSITE" id="PS50086">
    <property type="entry name" value="TBC_RABGAP"/>
    <property type="match status" value="1"/>
</dbReference>